<dbReference type="PANTHER" id="PTHR30006:SF2">
    <property type="entry name" value="ABC TRANSPORTER SUBSTRATE-BINDING PROTEIN"/>
    <property type="match status" value="1"/>
</dbReference>
<accession>A0A1H4ZIM5</accession>
<dbReference type="PANTHER" id="PTHR30006">
    <property type="entry name" value="THIAMINE-BINDING PERIPLASMIC PROTEIN-RELATED"/>
    <property type="match status" value="1"/>
</dbReference>
<evidence type="ECO:0000256" key="2">
    <source>
        <dbReference type="SAM" id="SignalP"/>
    </source>
</evidence>
<protein>
    <submittedName>
        <fullName evidence="3">Iron(III) transport system substrate-binding protein</fullName>
    </submittedName>
</protein>
<feature type="signal peptide" evidence="2">
    <location>
        <begin position="1"/>
        <end position="20"/>
    </location>
</feature>
<gene>
    <name evidence="3" type="ORF">SAMN04490220_4106</name>
</gene>
<feature type="chain" id="PRO_5010374291" evidence="2">
    <location>
        <begin position="21"/>
        <end position="345"/>
    </location>
</feature>
<sequence length="345" mass="36704">MRSVPIKLMAVAVVAAFASAACGSGGSGVNQPVSGTWDDVVAAAKGEGSVLLYSSQNPANLEALTVAFEQEYPEISLEYVRGTDADINPKVEVENKTKRGTADVHMLTDAAWIENAAESGTYSTDLVGPAFDAPEYEPQKSIMSDKFFLTSAAVFALGWNTTALPGGLQKPADLLDPALKGKIGIVNPSGIASYVDFYRFFEKNFGDDYLQKLAELKPRIYPSALGVAQALTSGEIVATPVVQPLVRENESGAPVDWALPSPPWGTPWFTHALSAAPHPNAAQVLANFMVTPAGQKALSLGYASALPDIEGSVARAQDIALPNPSELTPESLTEYQSDWEKRFIQ</sequence>
<dbReference type="RefSeq" id="WP_073358279.1">
    <property type="nucleotide sequence ID" value="NZ_FNTL01000004.1"/>
</dbReference>
<dbReference type="EMBL" id="FNTL01000004">
    <property type="protein sequence ID" value="SED29943.1"/>
    <property type="molecule type" value="Genomic_DNA"/>
</dbReference>
<dbReference type="SUPFAM" id="SSF53850">
    <property type="entry name" value="Periplasmic binding protein-like II"/>
    <property type="match status" value="1"/>
</dbReference>
<evidence type="ECO:0000256" key="1">
    <source>
        <dbReference type="ARBA" id="ARBA00022729"/>
    </source>
</evidence>
<dbReference type="Gene3D" id="3.40.190.10">
    <property type="entry name" value="Periplasmic binding protein-like II"/>
    <property type="match status" value="2"/>
</dbReference>
<organism evidence="3 4">
    <name type="scientific">Rhodococcus jostii</name>
    <dbReference type="NCBI Taxonomy" id="132919"/>
    <lineage>
        <taxon>Bacteria</taxon>
        <taxon>Bacillati</taxon>
        <taxon>Actinomycetota</taxon>
        <taxon>Actinomycetes</taxon>
        <taxon>Mycobacteriales</taxon>
        <taxon>Nocardiaceae</taxon>
        <taxon>Rhodococcus</taxon>
    </lineage>
</organism>
<proteinExistence type="predicted"/>
<evidence type="ECO:0000313" key="4">
    <source>
        <dbReference type="Proteomes" id="UP000183407"/>
    </source>
</evidence>
<dbReference type="PROSITE" id="PS51257">
    <property type="entry name" value="PROKAR_LIPOPROTEIN"/>
    <property type="match status" value="1"/>
</dbReference>
<reference evidence="4" key="1">
    <citation type="submission" date="2016-10" db="EMBL/GenBank/DDBJ databases">
        <authorList>
            <person name="Varghese N."/>
        </authorList>
    </citation>
    <scope>NUCLEOTIDE SEQUENCE [LARGE SCALE GENOMIC DNA]</scope>
    <source>
        <strain evidence="4">DSM 44719</strain>
    </source>
</reference>
<name>A0A1H4ZIM5_RHOJO</name>
<dbReference type="Proteomes" id="UP000183407">
    <property type="component" value="Unassembled WGS sequence"/>
</dbReference>
<dbReference type="OrthoDB" id="3564681at2"/>
<evidence type="ECO:0000313" key="3">
    <source>
        <dbReference type="EMBL" id="SED29943.1"/>
    </source>
</evidence>
<keyword evidence="1 2" id="KW-0732">Signal</keyword>
<dbReference type="AlphaFoldDB" id="A0A1H4ZIM5"/>
<dbReference type="Pfam" id="PF13531">
    <property type="entry name" value="SBP_bac_11"/>
    <property type="match status" value="1"/>
</dbReference>